<dbReference type="PIRSF" id="PIRSF005427">
    <property type="entry name" value="RseB"/>
    <property type="match status" value="1"/>
</dbReference>
<protein>
    <recommendedName>
        <fullName evidence="9">Sigma-E factor regulatory protein RseB</fullName>
    </recommendedName>
</protein>
<comment type="caution">
    <text evidence="7">The sequence shown here is derived from an EMBL/GenBank/DDBJ whole genome shotgun (WGS) entry which is preliminary data.</text>
</comment>
<dbReference type="AlphaFoldDB" id="A0AB94IEW6"/>
<evidence type="ECO:0000313" key="8">
    <source>
        <dbReference type="Proteomes" id="UP000506160"/>
    </source>
</evidence>
<dbReference type="PANTHER" id="PTHR38782">
    <property type="match status" value="1"/>
</dbReference>
<evidence type="ECO:0000259" key="6">
    <source>
        <dbReference type="Pfam" id="PF17188"/>
    </source>
</evidence>
<dbReference type="CDD" id="cd16327">
    <property type="entry name" value="RseB"/>
    <property type="match status" value="1"/>
</dbReference>
<evidence type="ECO:0000256" key="3">
    <source>
        <dbReference type="ARBA" id="ARBA00022729"/>
    </source>
</evidence>
<feature type="domain" description="MucB/RseB C-terminal" evidence="6">
    <location>
        <begin position="245"/>
        <end position="336"/>
    </location>
</feature>
<comment type="subcellular location">
    <subcellularLocation>
        <location evidence="1">Periplasm</location>
    </subcellularLocation>
</comment>
<dbReference type="EMBL" id="AWGA01000011">
    <property type="protein sequence ID" value="TEA28054.1"/>
    <property type="molecule type" value="Genomic_DNA"/>
</dbReference>
<feature type="domain" description="MucB/RseB N-terminal" evidence="5">
    <location>
        <begin position="55"/>
        <end position="216"/>
    </location>
</feature>
<dbReference type="InterPro" id="IPR005588">
    <property type="entry name" value="MucB_RseB"/>
</dbReference>
<evidence type="ECO:0000256" key="4">
    <source>
        <dbReference type="ARBA" id="ARBA00022764"/>
    </source>
</evidence>
<accession>A0AB94IEW6</accession>
<dbReference type="InterPro" id="IPR038484">
    <property type="entry name" value="MucB/RseB_C_sf"/>
</dbReference>
<dbReference type="Pfam" id="PF17188">
    <property type="entry name" value="MucB_RseB_C"/>
    <property type="match status" value="1"/>
</dbReference>
<evidence type="ECO:0000259" key="5">
    <source>
        <dbReference type="Pfam" id="PF03888"/>
    </source>
</evidence>
<gene>
    <name evidence="7" type="ORF">O970_01130</name>
</gene>
<dbReference type="Gene3D" id="2.50.20.10">
    <property type="entry name" value="Lipoprotein localisation LolA/LolB/LppX"/>
    <property type="match status" value="1"/>
</dbReference>
<evidence type="ECO:0000256" key="1">
    <source>
        <dbReference type="ARBA" id="ARBA00004418"/>
    </source>
</evidence>
<dbReference type="PANTHER" id="PTHR38782:SF1">
    <property type="entry name" value="SIGMA-E FACTOR REGULATORY PROTEIN RSEB"/>
    <property type="match status" value="1"/>
</dbReference>
<dbReference type="Pfam" id="PF03888">
    <property type="entry name" value="MucB_RseB"/>
    <property type="match status" value="1"/>
</dbReference>
<dbReference type="GO" id="GO:0032885">
    <property type="term" value="P:regulation of polysaccharide biosynthetic process"/>
    <property type="evidence" value="ECO:0007669"/>
    <property type="project" value="TreeGrafter"/>
</dbReference>
<keyword evidence="4" id="KW-0574">Periplasm</keyword>
<evidence type="ECO:0000256" key="2">
    <source>
        <dbReference type="ARBA" id="ARBA00008150"/>
    </source>
</evidence>
<dbReference type="Proteomes" id="UP000506160">
    <property type="component" value="Unassembled WGS sequence"/>
</dbReference>
<proteinExistence type="inferred from homology"/>
<keyword evidence="3" id="KW-0732">Signal</keyword>
<dbReference type="Gene3D" id="3.30.200.100">
    <property type="entry name" value="MucB/RseB, C-terminal domain"/>
    <property type="match status" value="1"/>
</dbReference>
<sequence length="342" mass="39286">MRHTNSILSKMTYMITASLRNRVVGILSIFLLFFSYAIPVFAEAEHGSNLDSIKRLNSMSKAVKQKNYEIIFVNTSTDSSANPSFQYIHVNQNGKIYAQLLSLEGIVREIILKDNQVSYKQQDRASFTMNSSRIVEVFPDIVFNDFKLLSQYYDYYPVGKARIANRSAQLIRILAKDRDRNSYVLWLDDDTSIPLRIDLYNDKNILLQQFKVIKLTPLTHTQSFLNDLQQQDNYPVLVSQDKITDASDFELSYIPAGFVQQSQSHIDYRHAEISSQLYSDGVFSFSVNVSKAHKKVKTYSLQKGSQIIFTTGINNNEVTIIGDLPLETIKRIVKNIHIKKQR</sequence>
<reference evidence="7 8" key="1">
    <citation type="journal article" date="2014" name="Appl. Environ. Microbiol.">
        <title>Genomic features of a bumble bee symbiont reflect its host environment.</title>
        <authorList>
            <person name="Martinson V.G."/>
            <person name="Magoc T."/>
            <person name="Koch H."/>
            <person name="Salzberg S.L."/>
            <person name="Moran N.A."/>
        </authorList>
    </citation>
    <scope>NUCLEOTIDE SEQUENCE [LARGE SCALE GENOMIC DNA]</scope>
    <source>
        <strain evidence="7 8">Bimp</strain>
    </source>
</reference>
<dbReference type="GO" id="GO:0045152">
    <property type="term" value="F:antisigma factor binding"/>
    <property type="evidence" value="ECO:0007669"/>
    <property type="project" value="TreeGrafter"/>
</dbReference>
<name>A0AB94IEW6_9GAMM</name>
<dbReference type="InterPro" id="IPR033436">
    <property type="entry name" value="MucB/RseB_C"/>
</dbReference>
<organism evidence="7 8">
    <name type="scientific">Candidatus Schmidhempelia bombi str. Bimp</name>
    <dbReference type="NCBI Taxonomy" id="1387197"/>
    <lineage>
        <taxon>Bacteria</taxon>
        <taxon>Pseudomonadati</taxon>
        <taxon>Pseudomonadota</taxon>
        <taxon>Gammaproteobacteria</taxon>
        <taxon>Orbales</taxon>
        <taxon>Orbaceae</taxon>
        <taxon>Candidatus Schmidhempelia</taxon>
    </lineage>
</organism>
<dbReference type="GO" id="GO:0030288">
    <property type="term" value="C:outer membrane-bounded periplasmic space"/>
    <property type="evidence" value="ECO:0007669"/>
    <property type="project" value="TreeGrafter"/>
</dbReference>
<comment type="similarity">
    <text evidence="2">Belongs to the RseB family.</text>
</comment>
<evidence type="ECO:0008006" key="9">
    <source>
        <dbReference type="Google" id="ProtNLM"/>
    </source>
</evidence>
<keyword evidence="8" id="KW-1185">Reference proteome</keyword>
<dbReference type="InterPro" id="IPR033434">
    <property type="entry name" value="MucB/RseB_N"/>
</dbReference>
<evidence type="ECO:0000313" key="7">
    <source>
        <dbReference type="EMBL" id="TEA28054.1"/>
    </source>
</evidence>